<protein>
    <submittedName>
        <fullName evidence="1">Uncharacterized protein</fullName>
    </submittedName>
</protein>
<dbReference type="Proteomes" id="UP001162501">
    <property type="component" value="Chromosome 8"/>
</dbReference>
<organism evidence="1 2">
    <name type="scientific">Rangifer tarandus platyrhynchus</name>
    <name type="common">Svalbard reindeer</name>
    <dbReference type="NCBI Taxonomy" id="3082113"/>
    <lineage>
        <taxon>Eukaryota</taxon>
        <taxon>Metazoa</taxon>
        <taxon>Chordata</taxon>
        <taxon>Craniata</taxon>
        <taxon>Vertebrata</taxon>
        <taxon>Euteleostomi</taxon>
        <taxon>Mammalia</taxon>
        <taxon>Eutheria</taxon>
        <taxon>Laurasiatheria</taxon>
        <taxon>Artiodactyla</taxon>
        <taxon>Ruminantia</taxon>
        <taxon>Pecora</taxon>
        <taxon>Cervidae</taxon>
        <taxon>Odocoileinae</taxon>
        <taxon>Rangifer</taxon>
    </lineage>
</organism>
<reference evidence="1" key="2">
    <citation type="submission" date="2025-03" db="EMBL/GenBank/DDBJ databases">
        <authorList>
            <consortium name="ELIXIR-Norway"/>
            <consortium name="Elixir Norway"/>
        </authorList>
    </citation>
    <scope>NUCLEOTIDE SEQUENCE</scope>
</reference>
<name>A0AC60A673_RANTA</name>
<evidence type="ECO:0000313" key="2">
    <source>
        <dbReference type="Proteomes" id="UP001162501"/>
    </source>
</evidence>
<sequence length="118" mass="13266">MASWCIEVCPFVILRDFVPPASLPFLSPSDGLFSFSLFSFPGFFLSNVEENGFFCIVVLNIVFLFMRQLDCKLHATIDWKEKKKTKPCQSLPSVSSTRRSTALTSTSPPPTLVNVFFC</sequence>
<evidence type="ECO:0000313" key="1">
    <source>
        <dbReference type="EMBL" id="CAN0562770.1"/>
    </source>
</evidence>
<accession>A0AC60A673</accession>
<dbReference type="EMBL" id="OX596092">
    <property type="protein sequence ID" value="CAN0562770.1"/>
    <property type="molecule type" value="Genomic_DNA"/>
</dbReference>
<reference evidence="1" key="1">
    <citation type="submission" date="2023-05" db="EMBL/GenBank/DDBJ databases">
        <authorList>
            <consortium name="ELIXIR-Norway"/>
        </authorList>
    </citation>
    <scope>NUCLEOTIDE SEQUENCE</scope>
</reference>
<gene>
    <name evidence="1" type="ORF">MRATA1EN22A_LOCUS27409</name>
</gene>
<proteinExistence type="predicted"/>